<protein>
    <submittedName>
        <fullName evidence="1">TPR-like protein</fullName>
    </submittedName>
</protein>
<comment type="caution">
    <text evidence="1">The sequence shown here is derived from an EMBL/GenBank/DDBJ whole genome shotgun (WGS) entry which is preliminary data.</text>
</comment>
<sequence>MSATELKDQGNALFTAKKYEDAIQKYTAAIALDEANAVLYCNRAACHLALKSYNEAKTDAEKAIGLDPKYRKAWARLATAQDLYRQAITSWKSALDVLPKENLTAGELQQKKAYQAGLEGSERLQRATNEQPSTGRRVPGIGLTANLLGKKRPWDAANEKILSLLFAGRRDSSCLLFDLLWQEFSEGVQLMMGIKKQVMPGGRAYVSSTQALQSISNALLMDVRVFQIHSMEWVEKFNMQSESRAKPRSRSPQHHESVDSLITSFRAQYAEGGFDLVRPSITVLLRSMICIASIHGGLKQSHAQAVETYDKIIAILRWGRQEWPDASKDDRGAVFETTFLRGVRGLRLESYMQVRSLAWRPHSNSTKFTLEGLLREADDILAEIKANPQLPDGCTPGFIMAFTTYQKAQALAMKGFYWNKIARHGTSTDLESIRADFRKAHKYYMQAVELYPTDDETHVWYMRIALDALLAAGTPLRECMPLLKRIRVNIPAVKNIWEFSALGIEGFYRELQNVLCFEEDVQKAIDEGQYTLDDAVLPKWVEGAAVRYS</sequence>
<name>A0ACB8TFJ8_9AGAM</name>
<keyword evidence="2" id="KW-1185">Reference proteome</keyword>
<gene>
    <name evidence="1" type="ORF">BV25DRAFT_1795027</name>
</gene>
<organism evidence="1 2">
    <name type="scientific">Artomyces pyxidatus</name>
    <dbReference type="NCBI Taxonomy" id="48021"/>
    <lineage>
        <taxon>Eukaryota</taxon>
        <taxon>Fungi</taxon>
        <taxon>Dikarya</taxon>
        <taxon>Basidiomycota</taxon>
        <taxon>Agaricomycotina</taxon>
        <taxon>Agaricomycetes</taxon>
        <taxon>Russulales</taxon>
        <taxon>Auriscalpiaceae</taxon>
        <taxon>Artomyces</taxon>
    </lineage>
</organism>
<accession>A0ACB8TFJ8</accession>
<dbReference type="EMBL" id="MU277190">
    <property type="protein sequence ID" value="KAI0067196.1"/>
    <property type="molecule type" value="Genomic_DNA"/>
</dbReference>
<reference evidence="1" key="2">
    <citation type="journal article" date="2022" name="New Phytol.">
        <title>Evolutionary transition to the ectomycorrhizal habit in the genomes of a hyperdiverse lineage of mushroom-forming fungi.</title>
        <authorList>
            <person name="Looney B."/>
            <person name="Miyauchi S."/>
            <person name="Morin E."/>
            <person name="Drula E."/>
            <person name="Courty P.E."/>
            <person name="Kohler A."/>
            <person name="Kuo A."/>
            <person name="LaButti K."/>
            <person name="Pangilinan J."/>
            <person name="Lipzen A."/>
            <person name="Riley R."/>
            <person name="Andreopoulos W."/>
            <person name="He G."/>
            <person name="Johnson J."/>
            <person name="Nolan M."/>
            <person name="Tritt A."/>
            <person name="Barry K.W."/>
            <person name="Grigoriev I.V."/>
            <person name="Nagy L.G."/>
            <person name="Hibbett D."/>
            <person name="Henrissat B."/>
            <person name="Matheny P.B."/>
            <person name="Labbe J."/>
            <person name="Martin F.M."/>
        </authorList>
    </citation>
    <scope>NUCLEOTIDE SEQUENCE</scope>
    <source>
        <strain evidence="1">HHB10654</strain>
    </source>
</reference>
<evidence type="ECO:0000313" key="2">
    <source>
        <dbReference type="Proteomes" id="UP000814140"/>
    </source>
</evidence>
<dbReference type="Proteomes" id="UP000814140">
    <property type="component" value="Unassembled WGS sequence"/>
</dbReference>
<evidence type="ECO:0000313" key="1">
    <source>
        <dbReference type="EMBL" id="KAI0067196.1"/>
    </source>
</evidence>
<reference evidence="1" key="1">
    <citation type="submission" date="2021-03" db="EMBL/GenBank/DDBJ databases">
        <authorList>
            <consortium name="DOE Joint Genome Institute"/>
            <person name="Ahrendt S."/>
            <person name="Looney B.P."/>
            <person name="Miyauchi S."/>
            <person name="Morin E."/>
            <person name="Drula E."/>
            <person name="Courty P.E."/>
            <person name="Chicoki N."/>
            <person name="Fauchery L."/>
            <person name="Kohler A."/>
            <person name="Kuo A."/>
            <person name="Labutti K."/>
            <person name="Pangilinan J."/>
            <person name="Lipzen A."/>
            <person name="Riley R."/>
            <person name="Andreopoulos W."/>
            <person name="He G."/>
            <person name="Johnson J."/>
            <person name="Barry K.W."/>
            <person name="Grigoriev I.V."/>
            <person name="Nagy L."/>
            <person name="Hibbett D."/>
            <person name="Henrissat B."/>
            <person name="Matheny P.B."/>
            <person name="Labbe J."/>
            <person name="Martin F."/>
        </authorList>
    </citation>
    <scope>NUCLEOTIDE SEQUENCE</scope>
    <source>
        <strain evidence="1">HHB10654</strain>
    </source>
</reference>
<proteinExistence type="predicted"/>